<dbReference type="InterPro" id="IPR012545">
    <property type="entry name" value="DUF1697"/>
</dbReference>
<dbReference type="RefSeq" id="WP_378750871.1">
    <property type="nucleotide sequence ID" value="NZ_JBHSSV010000003.1"/>
</dbReference>
<evidence type="ECO:0000313" key="2">
    <source>
        <dbReference type="Proteomes" id="UP001597042"/>
    </source>
</evidence>
<dbReference type="PANTHER" id="PTHR36439">
    <property type="entry name" value="BLL4334 PROTEIN"/>
    <property type="match status" value="1"/>
</dbReference>
<comment type="caution">
    <text evidence="1">The sequence shown here is derived from an EMBL/GenBank/DDBJ whole genome shotgun (WGS) entry which is preliminary data.</text>
</comment>
<accession>A0ABW2ZNZ2</accession>
<name>A0ABW2ZNZ2_9MICO</name>
<dbReference type="Pfam" id="PF08002">
    <property type="entry name" value="DUF1697"/>
    <property type="match status" value="1"/>
</dbReference>
<keyword evidence="2" id="KW-1185">Reference proteome</keyword>
<organism evidence="1 2">
    <name type="scientific">Microbacterium koreense</name>
    <dbReference type="NCBI Taxonomy" id="323761"/>
    <lineage>
        <taxon>Bacteria</taxon>
        <taxon>Bacillati</taxon>
        <taxon>Actinomycetota</taxon>
        <taxon>Actinomycetes</taxon>
        <taxon>Micrococcales</taxon>
        <taxon>Microbacteriaceae</taxon>
        <taxon>Microbacterium</taxon>
    </lineage>
</organism>
<dbReference type="Proteomes" id="UP001597042">
    <property type="component" value="Unassembled WGS sequence"/>
</dbReference>
<dbReference type="PANTHER" id="PTHR36439:SF1">
    <property type="entry name" value="DUF1697 DOMAIN-CONTAINING PROTEIN"/>
    <property type="match status" value="1"/>
</dbReference>
<evidence type="ECO:0000313" key="1">
    <source>
        <dbReference type="EMBL" id="MFD0780332.1"/>
    </source>
</evidence>
<dbReference type="Gene3D" id="3.30.70.1280">
    <property type="entry name" value="SP0830-like domains"/>
    <property type="match status" value="1"/>
</dbReference>
<proteinExistence type="predicted"/>
<sequence>MTTYLAFLRAVNLGAKRKFPKDDIRRVVEGVGFTGVETYIASGNVRFDTTMRSRDRITQMLERAFLEDRGFDVPTIVFSASEFAELARETARLHAERPGLARHYVYLLPEEPPASVVEAVEATSNDLGDMVVRGRAAHALLRPGYEDGVVDPLGATKLLGIATNRNATVVTTLGEKWCTPAR</sequence>
<reference evidence="2" key="1">
    <citation type="journal article" date="2019" name="Int. J. Syst. Evol. Microbiol.">
        <title>The Global Catalogue of Microorganisms (GCM) 10K type strain sequencing project: providing services to taxonomists for standard genome sequencing and annotation.</title>
        <authorList>
            <consortium name="The Broad Institute Genomics Platform"/>
            <consortium name="The Broad Institute Genome Sequencing Center for Infectious Disease"/>
            <person name="Wu L."/>
            <person name="Ma J."/>
        </authorList>
    </citation>
    <scope>NUCLEOTIDE SEQUENCE [LARGE SCALE GENOMIC DNA]</scope>
    <source>
        <strain evidence="2">CCUG 50754</strain>
    </source>
</reference>
<dbReference type="EMBL" id="JBHTIM010000001">
    <property type="protein sequence ID" value="MFD0780332.1"/>
    <property type="molecule type" value="Genomic_DNA"/>
</dbReference>
<dbReference type="PIRSF" id="PIRSF008502">
    <property type="entry name" value="UCP008502"/>
    <property type="match status" value="1"/>
</dbReference>
<dbReference type="SUPFAM" id="SSF160379">
    <property type="entry name" value="SP0830-like"/>
    <property type="match status" value="1"/>
</dbReference>
<protein>
    <submittedName>
        <fullName evidence="1">DUF1697 domain-containing protein</fullName>
    </submittedName>
</protein>
<gene>
    <name evidence="1" type="ORF">ACFQZV_03330</name>
</gene>